<keyword evidence="3 5" id="KW-0808">Transferase</keyword>
<comment type="similarity">
    <text evidence="1">Belongs to the class IV-like SAM-binding methyltransferase superfamily. RNA methyltransferase TrmH family.</text>
</comment>
<evidence type="ECO:0000256" key="3">
    <source>
        <dbReference type="ARBA" id="ARBA00022679"/>
    </source>
</evidence>
<dbReference type="AlphaFoldDB" id="A0A2N2E9V6"/>
<dbReference type="SUPFAM" id="SSF55315">
    <property type="entry name" value="L30e-like"/>
    <property type="match status" value="1"/>
</dbReference>
<dbReference type="InterPro" id="IPR029028">
    <property type="entry name" value="Alpha/beta_knot_MTases"/>
</dbReference>
<dbReference type="Pfam" id="PF22435">
    <property type="entry name" value="MRM3-like_sub_bind"/>
    <property type="match status" value="1"/>
</dbReference>
<accession>A0A2N2E9V6</accession>
<dbReference type="CDD" id="cd18104">
    <property type="entry name" value="SpoU-like_RNA-MTase"/>
    <property type="match status" value="1"/>
</dbReference>
<evidence type="ECO:0000259" key="4">
    <source>
        <dbReference type="SMART" id="SM00967"/>
    </source>
</evidence>
<reference evidence="5 6" key="1">
    <citation type="journal article" date="2017" name="ISME J.">
        <title>Potential for microbial H2 and metal transformations associated with novel bacteria and archaea in deep terrestrial subsurface sediments.</title>
        <authorList>
            <person name="Hernsdorf A.W."/>
            <person name="Amano Y."/>
            <person name="Miyakawa K."/>
            <person name="Ise K."/>
            <person name="Suzuki Y."/>
            <person name="Anantharaman K."/>
            <person name="Probst A."/>
            <person name="Burstein D."/>
            <person name="Thomas B.C."/>
            <person name="Banfield J.F."/>
        </authorList>
    </citation>
    <scope>NUCLEOTIDE SEQUENCE [LARGE SCALE GENOMIC DNA]</scope>
    <source>
        <strain evidence="5">HGW-Falkowbacteria-1</strain>
    </source>
</reference>
<dbReference type="InterPro" id="IPR053888">
    <property type="entry name" value="MRM3-like_sub_bind"/>
</dbReference>
<dbReference type="SUPFAM" id="SSF75217">
    <property type="entry name" value="alpha/beta knot"/>
    <property type="match status" value="1"/>
</dbReference>
<dbReference type="InterPro" id="IPR001537">
    <property type="entry name" value="SpoU_MeTrfase"/>
</dbReference>
<evidence type="ECO:0000313" key="5">
    <source>
        <dbReference type="EMBL" id="PKM91505.1"/>
    </source>
</evidence>
<dbReference type="GO" id="GO:0005737">
    <property type="term" value="C:cytoplasm"/>
    <property type="evidence" value="ECO:0007669"/>
    <property type="project" value="UniProtKB-ARBA"/>
</dbReference>
<dbReference type="Pfam" id="PF00588">
    <property type="entry name" value="SpoU_methylase"/>
    <property type="match status" value="1"/>
</dbReference>
<dbReference type="PANTHER" id="PTHR43191:SF2">
    <property type="entry name" value="RRNA METHYLTRANSFERASE 3, MITOCHONDRIAL"/>
    <property type="match status" value="1"/>
</dbReference>
<keyword evidence="2 5" id="KW-0489">Methyltransferase</keyword>
<dbReference type="GO" id="GO:0008173">
    <property type="term" value="F:RNA methyltransferase activity"/>
    <property type="evidence" value="ECO:0007669"/>
    <property type="project" value="InterPro"/>
</dbReference>
<dbReference type="GO" id="GO:0003723">
    <property type="term" value="F:RNA binding"/>
    <property type="evidence" value="ECO:0007669"/>
    <property type="project" value="InterPro"/>
</dbReference>
<dbReference type="GO" id="GO:0032259">
    <property type="term" value="P:methylation"/>
    <property type="evidence" value="ECO:0007669"/>
    <property type="project" value="UniProtKB-KW"/>
</dbReference>
<dbReference type="Proteomes" id="UP000233517">
    <property type="component" value="Unassembled WGS sequence"/>
</dbReference>
<dbReference type="InterPro" id="IPR029026">
    <property type="entry name" value="tRNA_m1G_MTases_N"/>
</dbReference>
<comment type="caution">
    <text evidence="5">The sequence shown here is derived from an EMBL/GenBank/DDBJ whole genome shotgun (WGS) entry which is preliminary data.</text>
</comment>
<evidence type="ECO:0000256" key="2">
    <source>
        <dbReference type="ARBA" id="ARBA00022603"/>
    </source>
</evidence>
<protein>
    <submittedName>
        <fullName evidence="5">rRNA methyltransferase</fullName>
    </submittedName>
</protein>
<dbReference type="SMART" id="SM00967">
    <property type="entry name" value="SpoU_sub_bind"/>
    <property type="match status" value="1"/>
</dbReference>
<dbReference type="InterPro" id="IPR013123">
    <property type="entry name" value="SpoU_subst-bd"/>
</dbReference>
<organism evidence="5 6">
    <name type="scientific">Candidatus Falkowbacteria bacterium HGW-Falkowbacteria-1</name>
    <dbReference type="NCBI Taxonomy" id="2013768"/>
    <lineage>
        <taxon>Bacteria</taxon>
        <taxon>Candidatus Falkowiibacteriota</taxon>
    </lineage>
</organism>
<dbReference type="Gene3D" id="3.30.1330.30">
    <property type="match status" value="1"/>
</dbReference>
<dbReference type="PANTHER" id="PTHR43191">
    <property type="entry name" value="RRNA METHYLTRANSFERASE 3"/>
    <property type="match status" value="1"/>
</dbReference>
<dbReference type="EMBL" id="PHAI01000002">
    <property type="protein sequence ID" value="PKM91505.1"/>
    <property type="molecule type" value="Genomic_DNA"/>
</dbReference>
<sequence>MSIFEEKIIEISSTANQKLKDIAKLVKDGKDRRRSGLLIVDGKREIEEALKSSWLIKEFFYCEEFDKDNSEIENFFAKAQRSYKLTNKAFEKISYKKNPDGYLAVFEEKFLKLKDVMLKKSPLVLVLESVEKPGNLGAIIRTAYASGVDLIILNDQKTDIYSPNVIRSSTGFIFSMPLVLSSAKETFLWLKKNDFKIFVTTLEGEKSHFEVDFKKASAIIFGTESFGISKDWKIKEVENIRIPMIKGVDSLNVSVSAGIVIYEALRQRRKIK</sequence>
<dbReference type="Gene3D" id="3.40.1280.10">
    <property type="match status" value="1"/>
</dbReference>
<proteinExistence type="inferred from homology"/>
<dbReference type="InterPro" id="IPR051259">
    <property type="entry name" value="rRNA_Methyltransferase"/>
</dbReference>
<evidence type="ECO:0000313" key="6">
    <source>
        <dbReference type="Proteomes" id="UP000233517"/>
    </source>
</evidence>
<gene>
    <name evidence="5" type="ORF">CVU82_02830</name>
</gene>
<evidence type="ECO:0000256" key="1">
    <source>
        <dbReference type="ARBA" id="ARBA00007228"/>
    </source>
</evidence>
<dbReference type="InterPro" id="IPR029064">
    <property type="entry name" value="Ribosomal_eL30-like_sf"/>
</dbReference>
<name>A0A2N2E9V6_9BACT</name>
<feature type="domain" description="RNA 2-O ribose methyltransferase substrate binding" evidence="4">
    <location>
        <begin position="39"/>
        <end position="112"/>
    </location>
</feature>
<dbReference type="GO" id="GO:0006396">
    <property type="term" value="P:RNA processing"/>
    <property type="evidence" value="ECO:0007669"/>
    <property type="project" value="InterPro"/>
</dbReference>